<evidence type="ECO:0000313" key="1">
    <source>
        <dbReference type="EMBL" id="KAG6957135.1"/>
    </source>
</evidence>
<dbReference type="Proteomes" id="UP000709295">
    <property type="component" value="Unassembled WGS sequence"/>
</dbReference>
<dbReference type="EMBL" id="JAENGY010000751">
    <property type="protein sequence ID" value="KAG6957135.1"/>
    <property type="molecule type" value="Genomic_DNA"/>
</dbReference>
<keyword evidence="2" id="KW-1185">Reference proteome</keyword>
<proteinExistence type="predicted"/>
<accession>A0A8J5ING0</accession>
<reference evidence="1" key="1">
    <citation type="submission" date="2021-01" db="EMBL/GenBank/DDBJ databases">
        <title>Phytophthora aleatoria, a newly-described species from Pinus radiata is distinct from Phytophthora cactorum isolates based on comparative genomics.</title>
        <authorList>
            <person name="Mcdougal R."/>
            <person name="Panda P."/>
            <person name="Williams N."/>
            <person name="Studholme D.J."/>
        </authorList>
    </citation>
    <scope>NUCLEOTIDE SEQUENCE</scope>
    <source>
        <strain evidence="1">NZFS 4037</strain>
    </source>
</reference>
<name>A0A8J5ING0_9STRA</name>
<sequence length="107" mass="11867">MGLSPVGTPSTGNCQVYAVAQALANSSFVKHTEQLGELTARLKQGCLVRALVDFDLKHDHLARKNTLLSLSRRRANMSRSVSDEEFRKYLQEYASSGFSHPRQCVGK</sequence>
<comment type="caution">
    <text evidence="1">The sequence shown here is derived from an EMBL/GenBank/DDBJ whole genome shotgun (WGS) entry which is preliminary data.</text>
</comment>
<evidence type="ECO:0000313" key="2">
    <source>
        <dbReference type="Proteomes" id="UP000709295"/>
    </source>
</evidence>
<organism evidence="1 2">
    <name type="scientific">Phytophthora aleatoria</name>
    <dbReference type="NCBI Taxonomy" id="2496075"/>
    <lineage>
        <taxon>Eukaryota</taxon>
        <taxon>Sar</taxon>
        <taxon>Stramenopiles</taxon>
        <taxon>Oomycota</taxon>
        <taxon>Peronosporomycetes</taxon>
        <taxon>Peronosporales</taxon>
        <taxon>Peronosporaceae</taxon>
        <taxon>Phytophthora</taxon>
    </lineage>
</organism>
<protein>
    <submittedName>
        <fullName evidence="1">Uncharacterized protein</fullName>
    </submittedName>
</protein>
<gene>
    <name evidence="1" type="ORF">JG688_00011098</name>
</gene>
<dbReference type="AlphaFoldDB" id="A0A8J5ING0"/>